<dbReference type="PANTHER" id="PTHR43292">
    <property type="entry name" value="ACYL-COA DEHYDROGENASE"/>
    <property type="match status" value="1"/>
</dbReference>
<comment type="caution">
    <text evidence="10">The sequence shown here is derived from an EMBL/GenBank/DDBJ whole genome shotgun (WGS) entry which is preliminary data.</text>
</comment>
<evidence type="ECO:0000256" key="5">
    <source>
        <dbReference type="ARBA" id="ARBA00023002"/>
    </source>
</evidence>
<evidence type="ECO:0000259" key="8">
    <source>
        <dbReference type="Pfam" id="PF02770"/>
    </source>
</evidence>
<dbReference type="Pfam" id="PF02770">
    <property type="entry name" value="Acyl-CoA_dh_M"/>
    <property type="match status" value="1"/>
</dbReference>
<evidence type="ECO:0000256" key="2">
    <source>
        <dbReference type="ARBA" id="ARBA00009347"/>
    </source>
</evidence>
<reference evidence="10 11" key="1">
    <citation type="submission" date="2021-02" db="EMBL/GenBank/DDBJ databases">
        <title>Actinophytocola xerophila sp. nov., isolated from soil of cotton cropping field.</title>
        <authorList>
            <person name="Huang R."/>
            <person name="Chen X."/>
            <person name="Ge X."/>
            <person name="Liu W."/>
        </authorList>
    </citation>
    <scope>NUCLEOTIDE SEQUENCE [LARGE SCALE GENOMIC DNA]</scope>
    <source>
        <strain evidence="10 11">S1-96</strain>
    </source>
</reference>
<feature type="domain" description="Acyl-CoA oxidase/dehydrogenase middle" evidence="8">
    <location>
        <begin position="135"/>
        <end position="230"/>
    </location>
</feature>
<keyword evidence="3 6" id="KW-0285">Flavoprotein</keyword>
<dbReference type="InterPro" id="IPR052161">
    <property type="entry name" value="Mycobact_Acyl-CoA_DH"/>
</dbReference>
<evidence type="ECO:0000313" key="10">
    <source>
        <dbReference type="EMBL" id="MCT2583525.1"/>
    </source>
</evidence>
<evidence type="ECO:0000313" key="11">
    <source>
        <dbReference type="Proteomes" id="UP001156441"/>
    </source>
</evidence>
<dbReference type="SUPFAM" id="SSF47203">
    <property type="entry name" value="Acyl-CoA dehydrogenase C-terminal domain-like"/>
    <property type="match status" value="1"/>
</dbReference>
<dbReference type="Pfam" id="PF02771">
    <property type="entry name" value="Acyl-CoA_dh_N"/>
    <property type="match status" value="1"/>
</dbReference>
<sequence>MPLDVTGLGLDALAARVRAWLEDHLPAHWRDAALTGDRHALAAIARDDAVTRAWYAELGDSGLATAGWPVEHGGLGLAADGVAVVADELARLHAGRPMSDFVGVALAGPTIVEWGTDEQKRRFLRPLALGEHRWCQLFSEPGAGSDLAALTTRATRCADGDWVVDGQKVWSSFSDRADYGLLMARTDPGRAKHRGITYFLLDMRSPGVEVRPLRQLNGQSEFGEVFLTDVMVPDTDRLGRENQGWAVAMTTLAQERSGLSGRPGVGPGRADALAARARDTGAWDDPLLRDRILRAFVAERVLQMTTVRAFADLGRREPGAEGSIRKLAHGTLDATLGLLATEVEPGGAVAHDPADGDAEAALDAFLSGKILSIAGGTSEIQRNIIGERVLGLPRDRDPYADVPFAERPRG</sequence>
<evidence type="ECO:0000259" key="7">
    <source>
        <dbReference type="Pfam" id="PF00441"/>
    </source>
</evidence>
<comment type="similarity">
    <text evidence="2 6">Belongs to the acyl-CoA dehydrogenase family.</text>
</comment>
<keyword evidence="11" id="KW-1185">Reference proteome</keyword>
<evidence type="ECO:0000256" key="4">
    <source>
        <dbReference type="ARBA" id="ARBA00022827"/>
    </source>
</evidence>
<dbReference type="InterPro" id="IPR036250">
    <property type="entry name" value="AcylCo_DH-like_C"/>
</dbReference>
<gene>
    <name evidence="10" type="ORF">JT362_10390</name>
</gene>
<dbReference type="Pfam" id="PF00441">
    <property type="entry name" value="Acyl-CoA_dh_1"/>
    <property type="match status" value="1"/>
</dbReference>
<dbReference type="Gene3D" id="2.40.110.10">
    <property type="entry name" value="Butyryl-CoA Dehydrogenase, subunit A, domain 2"/>
    <property type="match status" value="1"/>
</dbReference>
<dbReference type="SUPFAM" id="SSF56645">
    <property type="entry name" value="Acyl-CoA dehydrogenase NM domain-like"/>
    <property type="match status" value="1"/>
</dbReference>
<feature type="domain" description="Acyl-CoA dehydrogenase/oxidase C-terminal" evidence="7">
    <location>
        <begin position="242"/>
        <end position="390"/>
    </location>
</feature>
<dbReference type="InterPro" id="IPR009075">
    <property type="entry name" value="AcylCo_DH/oxidase_C"/>
</dbReference>
<proteinExistence type="inferred from homology"/>
<evidence type="ECO:0000256" key="6">
    <source>
        <dbReference type="RuleBase" id="RU362125"/>
    </source>
</evidence>
<dbReference type="Gene3D" id="1.10.540.10">
    <property type="entry name" value="Acyl-CoA dehydrogenase/oxidase, N-terminal domain"/>
    <property type="match status" value="1"/>
</dbReference>
<accession>A0ABT2J7Q2</accession>
<protein>
    <submittedName>
        <fullName evidence="10">Acyl-CoA dehydrogenase family protein</fullName>
    </submittedName>
</protein>
<feature type="domain" description="Acyl-CoA dehydrogenase/oxidase N-terminal" evidence="9">
    <location>
        <begin position="41"/>
        <end position="131"/>
    </location>
</feature>
<dbReference type="PANTHER" id="PTHR43292:SF4">
    <property type="entry name" value="ACYL-COA DEHYDROGENASE FADE34"/>
    <property type="match status" value="1"/>
</dbReference>
<dbReference type="InterPro" id="IPR009100">
    <property type="entry name" value="AcylCoA_DH/oxidase_NM_dom_sf"/>
</dbReference>
<keyword evidence="4 6" id="KW-0274">FAD</keyword>
<dbReference type="InterPro" id="IPR037069">
    <property type="entry name" value="AcylCoA_DH/ox_N_sf"/>
</dbReference>
<dbReference type="RefSeq" id="WP_260190892.1">
    <property type="nucleotide sequence ID" value="NZ_JAFFZE010000009.1"/>
</dbReference>
<name>A0ABT2J7Q2_9PSEU</name>
<evidence type="ECO:0000256" key="3">
    <source>
        <dbReference type="ARBA" id="ARBA00022630"/>
    </source>
</evidence>
<dbReference type="InterPro" id="IPR013786">
    <property type="entry name" value="AcylCoA_DH/ox_N"/>
</dbReference>
<dbReference type="InterPro" id="IPR046373">
    <property type="entry name" value="Acyl-CoA_Oxase/DH_mid-dom_sf"/>
</dbReference>
<keyword evidence="5 6" id="KW-0560">Oxidoreductase</keyword>
<dbReference type="InterPro" id="IPR006091">
    <property type="entry name" value="Acyl-CoA_Oxase/DH_mid-dom"/>
</dbReference>
<evidence type="ECO:0000256" key="1">
    <source>
        <dbReference type="ARBA" id="ARBA00001974"/>
    </source>
</evidence>
<dbReference type="Proteomes" id="UP001156441">
    <property type="component" value="Unassembled WGS sequence"/>
</dbReference>
<organism evidence="10 11">
    <name type="scientific">Actinophytocola gossypii</name>
    <dbReference type="NCBI Taxonomy" id="2812003"/>
    <lineage>
        <taxon>Bacteria</taxon>
        <taxon>Bacillati</taxon>
        <taxon>Actinomycetota</taxon>
        <taxon>Actinomycetes</taxon>
        <taxon>Pseudonocardiales</taxon>
        <taxon>Pseudonocardiaceae</taxon>
    </lineage>
</organism>
<dbReference type="Gene3D" id="1.20.140.10">
    <property type="entry name" value="Butyryl-CoA Dehydrogenase, subunit A, domain 3"/>
    <property type="match status" value="1"/>
</dbReference>
<dbReference type="EMBL" id="JAFFZE010000009">
    <property type="protein sequence ID" value="MCT2583525.1"/>
    <property type="molecule type" value="Genomic_DNA"/>
</dbReference>
<comment type="cofactor">
    <cofactor evidence="1 6">
        <name>FAD</name>
        <dbReference type="ChEBI" id="CHEBI:57692"/>
    </cofactor>
</comment>
<evidence type="ECO:0000259" key="9">
    <source>
        <dbReference type="Pfam" id="PF02771"/>
    </source>
</evidence>